<evidence type="ECO:0000256" key="2">
    <source>
        <dbReference type="SAM" id="MobiDB-lite"/>
    </source>
</evidence>
<feature type="compositionally biased region" description="Polar residues" evidence="2">
    <location>
        <begin position="749"/>
        <end position="764"/>
    </location>
</feature>
<feature type="compositionally biased region" description="Basic and acidic residues" evidence="2">
    <location>
        <begin position="472"/>
        <end position="508"/>
    </location>
</feature>
<feature type="compositionally biased region" description="Low complexity" evidence="2">
    <location>
        <begin position="898"/>
        <end position="920"/>
    </location>
</feature>
<gene>
    <name evidence="3" type="ORF">B0J12DRAFT_661367</name>
</gene>
<feature type="compositionally biased region" description="Low complexity" evidence="2">
    <location>
        <begin position="574"/>
        <end position="586"/>
    </location>
</feature>
<feature type="compositionally biased region" description="Low complexity" evidence="2">
    <location>
        <begin position="446"/>
        <end position="471"/>
    </location>
</feature>
<feature type="compositionally biased region" description="Polar residues" evidence="2">
    <location>
        <begin position="829"/>
        <end position="860"/>
    </location>
</feature>
<feature type="region of interest" description="Disordered" evidence="2">
    <location>
        <begin position="320"/>
        <end position="599"/>
    </location>
</feature>
<dbReference type="Proteomes" id="UP000774617">
    <property type="component" value="Unassembled WGS sequence"/>
</dbReference>
<feature type="region of interest" description="Disordered" evidence="2">
    <location>
        <begin position="1"/>
        <end position="20"/>
    </location>
</feature>
<feature type="region of interest" description="Disordered" evidence="2">
    <location>
        <begin position="898"/>
        <end position="921"/>
    </location>
</feature>
<feature type="region of interest" description="Disordered" evidence="2">
    <location>
        <begin position="205"/>
        <end position="286"/>
    </location>
</feature>
<feature type="compositionally biased region" description="Low complexity" evidence="2">
    <location>
        <begin position="711"/>
        <end position="723"/>
    </location>
</feature>
<feature type="compositionally biased region" description="Low complexity" evidence="2">
    <location>
        <begin position="238"/>
        <end position="250"/>
    </location>
</feature>
<feature type="compositionally biased region" description="Polar residues" evidence="2">
    <location>
        <begin position="214"/>
        <end position="223"/>
    </location>
</feature>
<protein>
    <submittedName>
        <fullName evidence="3">Uncharacterized protein</fullName>
    </submittedName>
</protein>
<keyword evidence="4" id="KW-1185">Reference proteome</keyword>
<name>A0ABQ8GDC5_9PEZI</name>
<feature type="compositionally biased region" description="Low complexity" evidence="2">
    <location>
        <begin position="392"/>
        <end position="408"/>
    </location>
</feature>
<accession>A0ABQ8GDC5</accession>
<reference evidence="3 4" key="1">
    <citation type="journal article" date="2021" name="Nat. Commun.">
        <title>Genetic determinants of endophytism in the Arabidopsis root mycobiome.</title>
        <authorList>
            <person name="Mesny F."/>
            <person name="Miyauchi S."/>
            <person name="Thiergart T."/>
            <person name="Pickel B."/>
            <person name="Atanasova L."/>
            <person name="Karlsson M."/>
            <person name="Huettel B."/>
            <person name="Barry K.W."/>
            <person name="Haridas S."/>
            <person name="Chen C."/>
            <person name="Bauer D."/>
            <person name="Andreopoulos W."/>
            <person name="Pangilinan J."/>
            <person name="LaButti K."/>
            <person name="Riley R."/>
            <person name="Lipzen A."/>
            <person name="Clum A."/>
            <person name="Drula E."/>
            <person name="Henrissat B."/>
            <person name="Kohler A."/>
            <person name="Grigoriev I.V."/>
            <person name="Martin F.M."/>
            <person name="Hacquard S."/>
        </authorList>
    </citation>
    <scope>NUCLEOTIDE SEQUENCE [LARGE SCALE GENOMIC DNA]</scope>
    <source>
        <strain evidence="3 4">MPI-SDFR-AT-0080</strain>
    </source>
</reference>
<feature type="region of interest" description="Disordered" evidence="2">
    <location>
        <begin position="746"/>
        <end position="768"/>
    </location>
</feature>
<feature type="region of interest" description="Disordered" evidence="2">
    <location>
        <begin position="820"/>
        <end position="860"/>
    </location>
</feature>
<feature type="compositionally biased region" description="Low complexity" evidence="2">
    <location>
        <begin position="272"/>
        <end position="286"/>
    </location>
</feature>
<feature type="region of interest" description="Disordered" evidence="2">
    <location>
        <begin position="631"/>
        <end position="659"/>
    </location>
</feature>
<sequence>MMKAPPPVALPDTAAVGKPRMEGALGGREAAQFGRFDLADFLRNTGPEMGGLGVLPGVGGGGGVWKRGGTGSSIGEGGSARKHRSALRFLGYKRRKSLAERVGTVEGGPGITQPPPETFIPARSVVQMATKGNTKYLQIVTNQSPGDNQSLVNQSMTEPSLNMSKSNEMLSIKRRSASLPNKLNPLGTEQFDTWLSTLGKLQPGSPDFLLLPDTQPSPVNNDAASPEPRAPLPIGNPSTSSDAQSSSTTTAVEKMGGGSVRLVKTDDDKDVSAPPSAAPSSDVKTAAAQVDAKAALFSNPPSNLPTPTAMPAAVAAAASTAIAASGSDEAGRREAGLLENSGAVGAQPPSPPIPPREDARRQLPSQLKRSSLREKTSSERLAGQGINVRRLQQQQQQQQQKSALYPAALAPPPPPMKAGSSSAYEDPDNGEAAAGHIRVDSLMTDGTANGGSVSSSSVSGSGSGSVSAASSSEEREEVREGAVRATRRGQEEKIRARKLRDLQNRKESGGAAAASTRSERQQQHQLHHHRPRHHQQGIDAIVATSVAEEKEGEQEGSGTTPQLKRKKKDEHVRPASLALLPESAAAVDGGSAGYTPREGQMSLTPVVTVAEQMPVPRGRAVKKPARLVLREHNAPSFSSSNHHRRRSSTSFSGLDGRARPAAVRTSLSAPAALASRDDLELVVGGVLRQQTRASQRDASESRERGDRRLSTRSSSSAARASSLKFVPGREEQLRELRAHLYQHHPGLQSRENGSHLNSSSSTHPPNRESIVRDSIATSTSSNGFSYYFPHQHHAREHRASSSTLQTPSAMSVVSSLLLLPGGQQPSGSNPRISFGSNGTAGTLLSSRSTGSAVGGKQQTNPLLEARVEELERQNTLLEAALQAVLKTSGMLNRCPCSSTSSSAAAAAKSEGGTTAAGGEESALDVYLGTRVDVGSVAEGE</sequence>
<organism evidence="3 4">
    <name type="scientific">Macrophomina phaseolina</name>
    <dbReference type="NCBI Taxonomy" id="35725"/>
    <lineage>
        <taxon>Eukaryota</taxon>
        <taxon>Fungi</taxon>
        <taxon>Dikarya</taxon>
        <taxon>Ascomycota</taxon>
        <taxon>Pezizomycotina</taxon>
        <taxon>Dothideomycetes</taxon>
        <taxon>Dothideomycetes incertae sedis</taxon>
        <taxon>Botryosphaeriales</taxon>
        <taxon>Botryosphaeriaceae</taxon>
        <taxon>Macrophomina</taxon>
    </lineage>
</organism>
<feature type="coiled-coil region" evidence="1">
    <location>
        <begin position="860"/>
        <end position="887"/>
    </location>
</feature>
<feature type="compositionally biased region" description="Basic residues" evidence="2">
    <location>
        <begin position="525"/>
        <end position="535"/>
    </location>
</feature>
<evidence type="ECO:0000256" key="1">
    <source>
        <dbReference type="SAM" id="Coils"/>
    </source>
</evidence>
<proteinExistence type="predicted"/>
<feature type="region of interest" description="Disordered" evidence="2">
    <location>
        <begin position="690"/>
        <end position="728"/>
    </location>
</feature>
<keyword evidence="1" id="KW-0175">Coiled coil</keyword>
<evidence type="ECO:0000313" key="3">
    <source>
        <dbReference type="EMBL" id="KAH7052360.1"/>
    </source>
</evidence>
<dbReference type="EMBL" id="JAGTJR010000011">
    <property type="protein sequence ID" value="KAH7052360.1"/>
    <property type="molecule type" value="Genomic_DNA"/>
</dbReference>
<comment type="caution">
    <text evidence="3">The sequence shown here is derived from an EMBL/GenBank/DDBJ whole genome shotgun (WGS) entry which is preliminary data.</text>
</comment>
<evidence type="ECO:0000313" key="4">
    <source>
        <dbReference type="Proteomes" id="UP000774617"/>
    </source>
</evidence>
<feature type="compositionally biased region" description="Basic and acidic residues" evidence="2">
    <location>
        <begin position="694"/>
        <end position="709"/>
    </location>
</feature>